<dbReference type="InterPro" id="IPR011009">
    <property type="entry name" value="Kinase-like_dom_sf"/>
</dbReference>
<protein>
    <recommendedName>
        <fullName evidence="1">Protein kinase domain-containing protein</fullName>
    </recommendedName>
</protein>
<dbReference type="Gene3D" id="1.10.510.10">
    <property type="entry name" value="Transferase(Phosphotransferase) domain 1"/>
    <property type="match status" value="1"/>
</dbReference>
<dbReference type="EMBL" id="JAPQKO010000006">
    <property type="protein sequence ID" value="KAJ5155647.1"/>
    <property type="molecule type" value="Genomic_DNA"/>
</dbReference>
<feature type="domain" description="Protein kinase" evidence="1">
    <location>
        <begin position="1"/>
        <end position="198"/>
    </location>
</feature>
<keyword evidence="3" id="KW-1185">Reference proteome</keyword>
<gene>
    <name evidence="2" type="ORF">N7492_008450</name>
</gene>
<reference evidence="2" key="2">
    <citation type="journal article" date="2023" name="IMA Fungus">
        <title>Comparative genomic study of the Penicillium genus elucidates a diverse pangenome and 15 lateral gene transfer events.</title>
        <authorList>
            <person name="Petersen C."/>
            <person name="Sorensen T."/>
            <person name="Nielsen M.R."/>
            <person name="Sondergaard T.E."/>
            <person name="Sorensen J.L."/>
            <person name="Fitzpatrick D.A."/>
            <person name="Frisvad J.C."/>
            <person name="Nielsen K.L."/>
        </authorList>
    </citation>
    <scope>NUCLEOTIDE SEQUENCE</scope>
    <source>
        <strain evidence="2">IBT 21917</strain>
    </source>
</reference>
<dbReference type="GO" id="GO:0005524">
    <property type="term" value="F:ATP binding"/>
    <property type="evidence" value="ECO:0007669"/>
    <property type="project" value="InterPro"/>
</dbReference>
<reference evidence="2" key="1">
    <citation type="submission" date="2022-11" db="EMBL/GenBank/DDBJ databases">
        <authorList>
            <person name="Petersen C."/>
        </authorList>
    </citation>
    <scope>NUCLEOTIDE SEQUENCE</scope>
    <source>
        <strain evidence="2">IBT 21917</strain>
    </source>
</reference>
<dbReference type="Proteomes" id="UP001146351">
    <property type="component" value="Unassembled WGS sequence"/>
</dbReference>
<evidence type="ECO:0000313" key="2">
    <source>
        <dbReference type="EMBL" id="KAJ5155647.1"/>
    </source>
</evidence>
<name>A0A9W9HRY9_9EURO</name>
<evidence type="ECO:0000313" key="3">
    <source>
        <dbReference type="Proteomes" id="UP001146351"/>
    </source>
</evidence>
<evidence type="ECO:0000259" key="1">
    <source>
        <dbReference type="PROSITE" id="PS50011"/>
    </source>
</evidence>
<accession>A0A9W9HRY9</accession>
<dbReference type="AlphaFoldDB" id="A0A9W9HRY9"/>
<dbReference type="OrthoDB" id="4185642at2759"/>
<comment type="caution">
    <text evidence="2">The sequence shown here is derived from an EMBL/GenBank/DDBJ whole genome shotgun (WGS) entry which is preliminary data.</text>
</comment>
<organism evidence="2 3">
    <name type="scientific">Penicillium capsulatum</name>
    <dbReference type="NCBI Taxonomy" id="69766"/>
    <lineage>
        <taxon>Eukaryota</taxon>
        <taxon>Fungi</taxon>
        <taxon>Dikarya</taxon>
        <taxon>Ascomycota</taxon>
        <taxon>Pezizomycotina</taxon>
        <taxon>Eurotiomycetes</taxon>
        <taxon>Eurotiomycetidae</taxon>
        <taxon>Eurotiales</taxon>
        <taxon>Aspergillaceae</taxon>
        <taxon>Penicillium</taxon>
    </lineage>
</organism>
<dbReference type="InterPro" id="IPR000719">
    <property type="entry name" value="Prot_kinase_dom"/>
</dbReference>
<dbReference type="GO" id="GO:0004672">
    <property type="term" value="F:protein kinase activity"/>
    <property type="evidence" value="ECO:0007669"/>
    <property type="project" value="InterPro"/>
</dbReference>
<dbReference type="PROSITE" id="PS50011">
    <property type="entry name" value="PROTEIN_KINASE_DOM"/>
    <property type="match status" value="1"/>
</dbReference>
<dbReference type="SUPFAM" id="SSF56112">
    <property type="entry name" value="Protein kinase-like (PK-like)"/>
    <property type="match status" value="1"/>
</dbReference>
<proteinExistence type="predicted"/>
<sequence length="198" mass="23148">MWESKGDQSLRSLLDIRSGAVWEDDHFEAWYTKKGRDLDRFRCELKAYQNLHDFGVCDRGFVPSFYGYVDRLDPSAFGPLLRNFSKDKFRPRAILLEYLPDAERLNCVNYSRDLVRSAVQGLQEVHNAFVHHRDIYPKNMLVSGGRIIWVDFDVATTFANNGPREMAYCDYEIELVKSFGELLDEDQREGLPPNTKYY</sequence>